<keyword evidence="1" id="KW-0812">Transmembrane</keyword>
<accession>A0AAX3WFF0</accession>
<evidence type="ECO:0000313" key="2">
    <source>
        <dbReference type="EMBL" id="WHQ70102.1"/>
    </source>
</evidence>
<dbReference type="Proteomes" id="UP001223720">
    <property type="component" value="Chromosome"/>
</dbReference>
<keyword evidence="1" id="KW-0472">Membrane</keyword>
<reference evidence="2" key="1">
    <citation type="journal article" date="2022" name="Biotechnol. Bioprocess Eng.">
        <title>Pan-genome Analysis Reveals Comparative Genomic Features of Central Metabolic Pathways in Methylorubrum extorquens.</title>
        <authorList>
            <person name="Lee G.M."/>
            <person name="Scott-Nevros Z.K."/>
            <person name="Lee S.-M."/>
            <person name="Kim D."/>
        </authorList>
    </citation>
    <scope>NUCLEOTIDE SEQUENCE</scope>
    <source>
        <strain evidence="2">ATCC 55366</strain>
    </source>
</reference>
<keyword evidence="1" id="KW-1133">Transmembrane helix</keyword>
<evidence type="ECO:0000313" key="3">
    <source>
        <dbReference type="Proteomes" id="UP001223720"/>
    </source>
</evidence>
<dbReference type="RefSeq" id="WP_283535668.1">
    <property type="nucleotide sequence ID" value="NZ_CP073633.1"/>
</dbReference>
<dbReference type="AlphaFoldDB" id="A0AAX3WFF0"/>
<sequence>MMLNRMNGWQRLWFCLSALSLLIFGIVYPYVTIIDGVNSQSNWEYRNVTRSEVWSGQCDDYVNKEFSQLQEPRYSSTENTCYHIYNSRRFSATQGPYDEERLAAERLSEARWDALGFVAIASVGVLIASGLVYFLGWMVAWVRRGFAKPAA</sequence>
<protein>
    <recommendedName>
        <fullName evidence="4">DUF3592 domain-containing protein</fullName>
    </recommendedName>
</protein>
<gene>
    <name evidence="2" type="ORF">KEC54_28010</name>
</gene>
<evidence type="ECO:0008006" key="4">
    <source>
        <dbReference type="Google" id="ProtNLM"/>
    </source>
</evidence>
<organism evidence="2 3">
    <name type="scientific">Methylorubrum extorquens</name>
    <name type="common">Methylobacterium dichloromethanicum</name>
    <name type="synonym">Methylobacterium extorquens</name>
    <dbReference type="NCBI Taxonomy" id="408"/>
    <lineage>
        <taxon>Bacteria</taxon>
        <taxon>Pseudomonadati</taxon>
        <taxon>Pseudomonadota</taxon>
        <taxon>Alphaproteobacteria</taxon>
        <taxon>Hyphomicrobiales</taxon>
        <taxon>Methylobacteriaceae</taxon>
        <taxon>Methylorubrum</taxon>
    </lineage>
</organism>
<feature type="transmembrane region" description="Helical" evidence="1">
    <location>
        <begin position="114"/>
        <end position="142"/>
    </location>
</feature>
<proteinExistence type="predicted"/>
<name>A0AAX3WFF0_METEX</name>
<evidence type="ECO:0000256" key="1">
    <source>
        <dbReference type="SAM" id="Phobius"/>
    </source>
</evidence>
<dbReference type="EMBL" id="CP073633">
    <property type="protein sequence ID" value="WHQ70102.1"/>
    <property type="molecule type" value="Genomic_DNA"/>
</dbReference>